<comment type="subcellular location">
    <subcellularLocation>
        <location evidence="1">Cell outer membrane</location>
    </subcellularLocation>
</comment>
<protein>
    <submittedName>
        <fullName evidence="9">TolC family protein</fullName>
    </submittedName>
</protein>
<dbReference type="Pfam" id="PF02321">
    <property type="entry name" value="OEP"/>
    <property type="match status" value="2"/>
</dbReference>
<evidence type="ECO:0000256" key="3">
    <source>
        <dbReference type="ARBA" id="ARBA00022448"/>
    </source>
</evidence>
<dbReference type="SUPFAM" id="SSF56954">
    <property type="entry name" value="Outer membrane efflux proteins (OEP)"/>
    <property type="match status" value="1"/>
</dbReference>
<evidence type="ECO:0000256" key="4">
    <source>
        <dbReference type="ARBA" id="ARBA00022452"/>
    </source>
</evidence>
<evidence type="ECO:0000256" key="7">
    <source>
        <dbReference type="ARBA" id="ARBA00023237"/>
    </source>
</evidence>
<dbReference type="InterPro" id="IPR003423">
    <property type="entry name" value="OMP_efflux"/>
</dbReference>
<keyword evidence="8" id="KW-0175">Coiled coil</keyword>
<dbReference type="EMBL" id="JAPFQN010000011">
    <property type="protein sequence ID" value="MCX2745783.1"/>
    <property type="molecule type" value="Genomic_DNA"/>
</dbReference>
<name>A0ABT3RWR3_9BACT</name>
<keyword evidence="10" id="KW-1185">Reference proteome</keyword>
<comment type="caution">
    <text evidence="9">The sequence shown here is derived from an EMBL/GenBank/DDBJ whole genome shotgun (WGS) entry which is preliminary data.</text>
</comment>
<organism evidence="9 10">
    <name type="scientific">Mangrovivirga halotolerans</name>
    <dbReference type="NCBI Taxonomy" id="2993936"/>
    <lineage>
        <taxon>Bacteria</taxon>
        <taxon>Pseudomonadati</taxon>
        <taxon>Bacteroidota</taxon>
        <taxon>Cytophagia</taxon>
        <taxon>Cytophagales</taxon>
        <taxon>Mangrovivirgaceae</taxon>
        <taxon>Mangrovivirga</taxon>
    </lineage>
</organism>
<sequence>MTNRIIYILGFLIISLPAIYAQEQETESGSDSVFTLQDCINYALENNQALIKSNLDREISKAQVSEVVAQGLPQINANADLTYNINLRQVVVEGDNPFIPPNGGTEGPVTFALGTKYSGNAGIELTQLIFNGSYFVGVQATKTLKELSDKSYIKTQVDVKENVIKAYYTVMVSSERLDLVKANLARVDSVLNETQILYNEGFVEKMEVNRLKINHNNLKTTYENNKRSLEIALELLKFQMGMPLDQNLVIEETIRDMQFETLQANIQEFEYSDRIEYSILDTRVKLTTYNMKNTKAQYLPVINAFANYGFVGGRNDFGDLMNFSDSWFDYSNVGVRLTIPIFDGLRKSSIIQQRKLDLEKLDEDRMMLRNNIDLNIKKARIDVENAVNTLNTQEENMQLAKDVYNAAQLKYTEGIGSSLELTEANSEYLTEQNNYYIALFEALMARVELERALGLL</sequence>
<evidence type="ECO:0000313" key="9">
    <source>
        <dbReference type="EMBL" id="MCX2745783.1"/>
    </source>
</evidence>
<evidence type="ECO:0000256" key="2">
    <source>
        <dbReference type="ARBA" id="ARBA00007613"/>
    </source>
</evidence>
<keyword evidence="4" id="KW-1134">Transmembrane beta strand</keyword>
<dbReference type="PANTHER" id="PTHR30026">
    <property type="entry name" value="OUTER MEMBRANE PROTEIN TOLC"/>
    <property type="match status" value="1"/>
</dbReference>
<keyword evidence="5" id="KW-0812">Transmembrane</keyword>
<dbReference type="PANTHER" id="PTHR30026:SF20">
    <property type="entry name" value="OUTER MEMBRANE PROTEIN TOLC"/>
    <property type="match status" value="1"/>
</dbReference>
<comment type="similarity">
    <text evidence="2">Belongs to the outer membrane factor (OMF) (TC 1.B.17) family.</text>
</comment>
<evidence type="ECO:0000256" key="8">
    <source>
        <dbReference type="SAM" id="Coils"/>
    </source>
</evidence>
<evidence type="ECO:0000313" key="10">
    <source>
        <dbReference type="Proteomes" id="UP001209885"/>
    </source>
</evidence>
<dbReference type="RefSeq" id="WP_266058381.1">
    <property type="nucleotide sequence ID" value="NZ_JAPFQN010000011.1"/>
</dbReference>
<accession>A0ABT3RWR3</accession>
<dbReference type="InterPro" id="IPR051906">
    <property type="entry name" value="TolC-like"/>
</dbReference>
<evidence type="ECO:0000256" key="6">
    <source>
        <dbReference type="ARBA" id="ARBA00023136"/>
    </source>
</evidence>
<feature type="coiled-coil region" evidence="8">
    <location>
        <begin position="351"/>
        <end position="410"/>
    </location>
</feature>
<reference evidence="9 10" key="1">
    <citation type="submission" date="2022-11" db="EMBL/GenBank/DDBJ databases">
        <title>The characterization of three novel Bacteroidetes species and genomic analysis of their roles in tidal elemental geochemical cycles.</title>
        <authorList>
            <person name="Ma K."/>
        </authorList>
    </citation>
    <scope>NUCLEOTIDE SEQUENCE [LARGE SCALE GENOMIC DNA]</scope>
    <source>
        <strain evidence="9 10">M17</strain>
    </source>
</reference>
<dbReference type="Proteomes" id="UP001209885">
    <property type="component" value="Unassembled WGS sequence"/>
</dbReference>
<keyword evidence="6" id="KW-0472">Membrane</keyword>
<evidence type="ECO:0000256" key="1">
    <source>
        <dbReference type="ARBA" id="ARBA00004442"/>
    </source>
</evidence>
<gene>
    <name evidence="9" type="ORF">OO013_18010</name>
</gene>
<evidence type="ECO:0000256" key="5">
    <source>
        <dbReference type="ARBA" id="ARBA00022692"/>
    </source>
</evidence>
<keyword evidence="3" id="KW-0813">Transport</keyword>
<proteinExistence type="inferred from homology"/>
<keyword evidence="7" id="KW-0998">Cell outer membrane</keyword>
<dbReference type="Gene3D" id="1.20.1600.10">
    <property type="entry name" value="Outer membrane efflux proteins (OEP)"/>
    <property type="match status" value="1"/>
</dbReference>